<evidence type="ECO:0000313" key="2">
    <source>
        <dbReference type="EMBL" id="CAL4796533.1"/>
    </source>
</evidence>
<organism evidence="1">
    <name type="scientific">Cladocopium goreaui</name>
    <dbReference type="NCBI Taxonomy" id="2562237"/>
    <lineage>
        <taxon>Eukaryota</taxon>
        <taxon>Sar</taxon>
        <taxon>Alveolata</taxon>
        <taxon>Dinophyceae</taxon>
        <taxon>Suessiales</taxon>
        <taxon>Symbiodiniaceae</taxon>
        <taxon>Cladocopium</taxon>
    </lineage>
</organism>
<dbReference type="Proteomes" id="UP001152797">
    <property type="component" value="Unassembled WGS sequence"/>
</dbReference>
<dbReference type="EMBL" id="CAMXCT020004468">
    <property type="protein sequence ID" value="CAL1162596.1"/>
    <property type="molecule type" value="Genomic_DNA"/>
</dbReference>
<reference evidence="1" key="1">
    <citation type="submission" date="2022-10" db="EMBL/GenBank/DDBJ databases">
        <authorList>
            <person name="Chen Y."/>
            <person name="Dougan E. K."/>
            <person name="Chan C."/>
            <person name="Rhodes N."/>
            <person name="Thang M."/>
        </authorList>
    </citation>
    <scope>NUCLEOTIDE SEQUENCE</scope>
</reference>
<evidence type="ECO:0000313" key="3">
    <source>
        <dbReference type="Proteomes" id="UP001152797"/>
    </source>
</evidence>
<reference evidence="2 3" key="2">
    <citation type="submission" date="2024-05" db="EMBL/GenBank/DDBJ databases">
        <authorList>
            <person name="Chen Y."/>
            <person name="Shah S."/>
            <person name="Dougan E. K."/>
            <person name="Thang M."/>
            <person name="Chan C."/>
        </authorList>
    </citation>
    <scope>NUCLEOTIDE SEQUENCE [LARGE SCALE GENOMIC DNA]</scope>
</reference>
<accession>A0A9P1GCQ4</accession>
<sequence length="117" mass="12172">MTQLPVKNTFIEVRTHDPIIVRPRAQTAEVVPSSSYLASSVEIAPAIAPTLAPAPVPVTGVPAVTVDSKVRAAPGSAACIVSSVDSTGRRCSVARTPDVSLAKLTRSKVVPVEEDML</sequence>
<dbReference type="EMBL" id="CAMXCT030004468">
    <property type="protein sequence ID" value="CAL4796533.1"/>
    <property type="molecule type" value="Genomic_DNA"/>
</dbReference>
<dbReference type="EMBL" id="CAMXCT010004468">
    <property type="protein sequence ID" value="CAI4009221.1"/>
    <property type="molecule type" value="Genomic_DNA"/>
</dbReference>
<gene>
    <name evidence="1" type="ORF">C1SCF055_LOCUS34593</name>
</gene>
<keyword evidence="3" id="KW-1185">Reference proteome</keyword>
<dbReference type="AlphaFoldDB" id="A0A9P1GCQ4"/>
<dbReference type="OrthoDB" id="417481at2759"/>
<evidence type="ECO:0000313" key="1">
    <source>
        <dbReference type="EMBL" id="CAI4009221.1"/>
    </source>
</evidence>
<name>A0A9P1GCQ4_9DINO</name>
<proteinExistence type="predicted"/>
<comment type="caution">
    <text evidence="1">The sequence shown here is derived from an EMBL/GenBank/DDBJ whole genome shotgun (WGS) entry which is preliminary data.</text>
</comment>
<protein>
    <submittedName>
        <fullName evidence="1">Uncharacterized protein</fullName>
    </submittedName>
</protein>
<feature type="non-terminal residue" evidence="1">
    <location>
        <position position="117"/>
    </location>
</feature>